<evidence type="ECO:0000313" key="16">
    <source>
        <dbReference type="EMBL" id="QHU08434.1"/>
    </source>
</evidence>
<comment type="cofactor">
    <cofactor evidence="1">
        <name>NAD(+)</name>
        <dbReference type="ChEBI" id="CHEBI:57540"/>
    </cofactor>
</comment>
<dbReference type="InterPro" id="IPR036291">
    <property type="entry name" value="NAD(P)-bd_dom_sf"/>
</dbReference>
<dbReference type="InterPro" id="IPR044516">
    <property type="entry name" value="UXS-like"/>
</dbReference>
<dbReference type="GO" id="GO:0033320">
    <property type="term" value="P:UDP-D-xylose biosynthetic process"/>
    <property type="evidence" value="ECO:0007669"/>
    <property type="project" value="UniProtKB-UniPathway"/>
</dbReference>
<keyword evidence="11" id="KW-0456">Lyase</keyword>
<dbReference type="Gene3D" id="3.40.50.720">
    <property type="entry name" value="NAD(P)-binding Rossmann-like Domain"/>
    <property type="match status" value="2"/>
</dbReference>
<sequence length="604" mass="67352">MKLGIVGNGFVGKATALLACKDIECVVYDKDPSLCIPNGVVLKDLSSCDVIFISVPTPMDKNGDCFTGIVSSVVRDIKSSSIIVCRSTVPVGTCKKLGIYFMPEFLTEKNWKDDFFTTSLWIFGGQDDRFKRMMTQMIYIAYGNDKIQNADIVFLSTDEAEAIKYFRNSFLATKVAFCNEFYRFCIKNDIDYSTVAKYACMDSRIGHSHVAVPGHDGKYGFGGTCLPKDTVSLRNQMGADSILLSAVVERNNNIDRPEQDWKTDVGRAFISNNDITPCTLITGGAGFIGNNLCRYLLKRGERVLVIDNFCSSNRGYIHELLANPLFTLIEADILDKQKYMNLRNIKGIYHLACAASPPKYQADPIHTMDTCFTGTHNILDLARENKCPVLFTSTSEVYGEPAVSPQPETYRGNVNTVGIRSCYDEGKRIAETLCFEYRRLGIDTKIVRIFNTFGPFLNPEDGRVITNFVKQAISGQDITIYGTGSQTRSFCYVDDLVEGLVKMMASDEHGPINLGNPNEISVLEIAEKIIKFTGSSSKLVFCPLPQDDPTQRCPDISLANEKLGWKPVIDLDTGLQKTIKWNRKNILNFKLNVNANECVKNRSL</sequence>
<evidence type="ECO:0000259" key="13">
    <source>
        <dbReference type="Pfam" id="PF00984"/>
    </source>
</evidence>
<dbReference type="SUPFAM" id="SSF48179">
    <property type="entry name" value="6-phosphogluconate dehydrogenase C-terminal domain-like"/>
    <property type="match status" value="1"/>
</dbReference>
<dbReference type="InterPro" id="IPR014026">
    <property type="entry name" value="UDP-Glc/GDP-Man_DH_dimer"/>
</dbReference>
<keyword evidence="3" id="KW-0812">Transmembrane</keyword>
<evidence type="ECO:0000256" key="1">
    <source>
        <dbReference type="ARBA" id="ARBA00001911"/>
    </source>
</evidence>
<evidence type="ECO:0000256" key="7">
    <source>
        <dbReference type="ARBA" id="ARBA00023027"/>
    </source>
</evidence>
<dbReference type="Pfam" id="PF03721">
    <property type="entry name" value="UDPG_MGDP_dh_N"/>
    <property type="match status" value="1"/>
</dbReference>
<evidence type="ECO:0000256" key="8">
    <source>
        <dbReference type="ARBA" id="ARBA00023034"/>
    </source>
</evidence>
<dbReference type="GO" id="GO:0070403">
    <property type="term" value="F:NAD+ binding"/>
    <property type="evidence" value="ECO:0007669"/>
    <property type="project" value="InterPro"/>
</dbReference>
<keyword evidence="10" id="KW-0325">Glycoprotein</keyword>
<reference evidence="16" key="1">
    <citation type="journal article" date="2020" name="Nature">
        <title>Giant virus diversity and host interactions through global metagenomics.</title>
        <authorList>
            <person name="Schulz F."/>
            <person name="Roux S."/>
            <person name="Paez-Espino D."/>
            <person name="Jungbluth S."/>
            <person name="Walsh D.A."/>
            <person name="Denef V.J."/>
            <person name="McMahon K.D."/>
            <person name="Konstantinidis K.T."/>
            <person name="Eloe-Fadrosh E.A."/>
            <person name="Kyrpides N.C."/>
            <person name="Woyke T."/>
        </authorList>
    </citation>
    <scope>NUCLEOTIDE SEQUENCE</scope>
    <source>
        <strain evidence="16">GVMAG-S-1062768-28</strain>
    </source>
</reference>
<keyword evidence="6" id="KW-1133">Transmembrane helix</keyword>
<dbReference type="GO" id="GO:0048040">
    <property type="term" value="F:UDP-glucuronate decarboxylase activity"/>
    <property type="evidence" value="ECO:0007669"/>
    <property type="project" value="TreeGrafter"/>
</dbReference>
<dbReference type="FunFam" id="3.40.50.720:FF:000065">
    <property type="entry name" value="UDP-glucuronic acid decarboxylase 1"/>
    <property type="match status" value="1"/>
</dbReference>
<evidence type="ECO:0000256" key="12">
    <source>
        <dbReference type="ARBA" id="ARBA00037859"/>
    </source>
</evidence>
<dbReference type="CDD" id="cd05230">
    <property type="entry name" value="UGD_SDR_e"/>
    <property type="match status" value="1"/>
</dbReference>
<keyword evidence="9" id="KW-0472">Membrane</keyword>
<feature type="domain" description="UDP-glucose/GDP-mannose dehydrogenase dimerisation" evidence="13">
    <location>
        <begin position="159"/>
        <end position="252"/>
    </location>
</feature>
<dbReference type="GO" id="GO:0032580">
    <property type="term" value="C:Golgi cisterna membrane"/>
    <property type="evidence" value="ECO:0007669"/>
    <property type="project" value="UniProtKB-SubCell"/>
</dbReference>
<protein>
    <submittedName>
        <fullName evidence="16">Uncharacterized protein</fullName>
    </submittedName>
</protein>
<evidence type="ECO:0000256" key="10">
    <source>
        <dbReference type="ARBA" id="ARBA00023180"/>
    </source>
</evidence>
<name>A0A6C0JXH4_9ZZZZ</name>
<dbReference type="InterPro" id="IPR013328">
    <property type="entry name" value="6PGD_dom2"/>
</dbReference>
<evidence type="ECO:0000259" key="14">
    <source>
        <dbReference type="Pfam" id="PF01370"/>
    </source>
</evidence>
<dbReference type="InterPro" id="IPR008927">
    <property type="entry name" value="6-PGluconate_DH-like_C_sf"/>
</dbReference>
<dbReference type="PANTHER" id="PTHR43078">
    <property type="entry name" value="UDP-GLUCURONIC ACID DECARBOXYLASE-RELATED"/>
    <property type="match status" value="1"/>
</dbReference>
<accession>A0A6C0JXH4</accession>
<dbReference type="AlphaFoldDB" id="A0A6C0JXH4"/>
<evidence type="ECO:0000256" key="9">
    <source>
        <dbReference type="ARBA" id="ARBA00023136"/>
    </source>
</evidence>
<dbReference type="InterPro" id="IPR001732">
    <property type="entry name" value="UDP-Glc/GDP-Man_DH_N"/>
</dbReference>
<dbReference type="InterPro" id="IPR001509">
    <property type="entry name" value="Epimerase_deHydtase"/>
</dbReference>
<feature type="domain" description="NAD-dependent epimerase/dehydratase" evidence="14">
    <location>
        <begin position="280"/>
        <end position="515"/>
    </location>
</feature>
<dbReference type="UniPathway" id="UPA00796">
    <property type="reaction ID" value="UER00771"/>
</dbReference>
<dbReference type="PANTHER" id="PTHR43078:SF6">
    <property type="entry name" value="UDP-GLUCURONIC ACID DECARBOXYLASE 1"/>
    <property type="match status" value="1"/>
</dbReference>
<feature type="domain" description="UDP-glucose/GDP-mannose dehydrogenase N-terminal" evidence="15">
    <location>
        <begin position="43"/>
        <end position="134"/>
    </location>
</feature>
<dbReference type="Pfam" id="PF00984">
    <property type="entry name" value="UDPG_MGDP_dh"/>
    <property type="match status" value="1"/>
</dbReference>
<comment type="subcellular location">
    <subcellularLocation>
        <location evidence="2">Golgi apparatus membrane</location>
        <topology evidence="2">Single-pass type II membrane protein</topology>
    </subcellularLocation>
    <subcellularLocation>
        <location evidence="12">Golgi apparatus</location>
        <location evidence="12">Golgi stack membrane</location>
    </subcellularLocation>
</comment>
<dbReference type="GO" id="GO:0000139">
    <property type="term" value="C:Golgi membrane"/>
    <property type="evidence" value="ECO:0007669"/>
    <property type="project" value="UniProtKB-SubCell"/>
</dbReference>
<evidence type="ECO:0000256" key="5">
    <source>
        <dbReference type="ARBA" id="ARBA00022968"/>
    </source>
</evidence>
<keyword evidence="8" id="KW-0333">Golgi apparatus</keyword>
<evidence type="ECO:0000256" key="3">
    <source>
        <dbReference type="ARBA" id="ARBA00022692"/>
    </source>
</evidence>
<organism evidence="16">
    <name type="scientific">viral metagenome</name>
    <dbReference type="NCBI Taxonomy" id="1070528"/>
    <lineage>
        <taxon>unclassified sequences</taxon>
        <taxon>metagenomes</taxon>
        <taxon>organismal metagenomes</taxon>
    </lineage>
</organism>
<proteinExistence type="predicted"/>
<evidence type="ECO:0000259" key="15">
    <source>
        <dbReference type="Pfam" id="PF03721"/>
    </source>
</evidence>
<dbReference type="SUPFAM" id="SSF51735">
    <property type="entry name" value="NAD(P)-binding Rossmann-fold domains"/>
    <property type="match status" value="2"/>
</dbReference>
<keyword evidence="7" id="KW-0520">NAD</keyword>
<dbReference type="EMBL" id="MN740696">
    <property type="protein sequence ID" value="QHU08434.1"/>
    <property type="molecule type" value="Genomic_DNA"/>
</dbReference>
<keyword evidence="4" id="KW-0210">Decarboxylase</keyword>
<dbReference type="GO" id="GO:0016616">
    <property type="term" value="F:oxidoreductase activity, acting on the CH-OH group of donors, NAD or NADP as acceptor"/>
    <property type="evidence" value="ECO:0007669"/>
    <property type="project" value="InterPro"/>
</dbReference>
<evidence type="ECO:0000256" key="2">
    <source>
        <dbReference type="ARBA" id="ARBA00004323"/>
    </source>
</evidence>
<evidence type="ECO:0000256" key="6">
    <source>
        <dbReference type="ARBA" id="ARBA00022989"/>
    </source>
</evidence>
<evidence type="ECO:0000256" key="11">
    <source>
        <dbReference type="ARBA" id="ARBA00023239"/>
    </source>
</evidence>
<dbReference type="Pfam" id="PF01370">
    <property type="entry name" value="Epimerase"/>
    <property type="match status" value="1"/>
</dbReference>
<evidence type="ECO:0000256" key="4">
    <source>
        <dbReference type="ARBA" id="ARBA00022793"/>
    </source>
</evidence>
<dbReference type="GO" id="GO:0042732">
    <property type="term" value="P:D-xylose metabolic process"/>
    <property type="evidence" value="ECO:0007669"/>
    <property type="project" value="InterPro"/>
</dbReference>
<dbReference type="Gene3D" id="1.10.1040.10">
    <property type="entry name" value="N-(1-d-carboxylethyl)-l-norvaline Dehydrogenase, domain 2"/>
    <property type="match status" value="1"/>
</dbReference>
<keyword evidence="5" id="KW-0735">Signal-anchor</keyword>